<dbReference type="EMBL" id="PFKO01000284">
    <property type="protein sequence ID" value="PIY31908.1"/>
    <property type="molecule type" value="Genomic_DNA"/>
</dbReference>
<accession>A0A1J5GCS7</accession>
<proteinExistence type="predicted"/>
<dbReference type="AlphaFoldDB" id="A0A1J5GCS7"/>
<accession>A0A2M7PMR2</accession>
<evidence type="ECO:0000313" key="6">
    <source>
        <dbReference type="Proteomes" id="UP000230646"/>
    </source>
</evidence>
<dbReference type="STRING" id="1805029.AUK42_04140"/>
<dbReference type="RefSeq" id="WP_406607991.1">
    <property type="nucleotide sequence ID" value="NZ_PFKO01000284.1"/>
</dbReference>
<evidence type="ECO:0008006" key="8">
    <source>
        <dbReference type="Google" id="ProtNLM"/>
    </source>
</evidence>
<keyword evidence="1" id="KW-1133">Transmembrane helix</keyword>
<reference evidence="6 7" key="3">
    <citation type="submission" date="2017-09" db="EMBL/GenBank/DDBJ databases">
        <title>Depth-based differentiation of microbial function through sediment-hosted aquifers and enrichment of novel symbionts in the deep terrestrial subsurface.</title>
        <authorList>
            <person name="Probst A.J."/>
            <person name="Ladd B."/>
            <person name="Jarett J.K."/>
            <person name="Geller-Mcgrath D.E."/>
            <person name="Sieber C.M."/>
            <person name="Emerson J.B."/>
            <person name="Anantharaman K."/>
            <person name="Thomas B.C."/>
            <person name="Malmstrom R."/>
            <person name="Stieglmeier M."/>
            <person name="Klingl A."/>
            <person name="Woyke T."/>
            <person name="Ryan C.M."/>
            <person name="Banfield J.F."/>
        </authorList>
    </citation>
    <scope>NUCLEOTIDE SEQUENCE [LARGE SCALE GENOMIC DNA]</scope>
    <source>
        <strain evidence="4">CG_4_10_14_3_um_filter_34_13</strain>
    </source>
</reference>
<reference evidence="3" key="2">
    <citation type="submission" date="2017-09" db="EMBL/GenBank/DDBJ databases">
        <title>Depth-based differentiation of microbial function through sediment-hosted aquifers and enrichment of novel symbionts in the deep terrestrial subsurface.</title>
        <authorList>
            <person name="Probst A.J."/>
            <person name="Ladd B."/>
            <person name="Jarett J.K."/>
            <person name="Geller-Mcgrath D.E."/>
            <person name="Sieber C.M.K."/>
            <person name="Emerson J.B."/>
            <person name="Anantharaman K."/>
            <person name="Thomas B.C."/>
            <person name="Malmstrom R."/>
            <person name="Stieglmeier M."/>
            <person name="Klingl A."/>
            <person name="Woyke T."/>
            <person name="Ryan C.M."/>
            <person name="Banfield J.F."/>
        </authorList>
    </citation>
    <scope>NUCLEOTIDE SEQUENCE</scope>
    <source>
        <strain evidence="3">CG_4_8_14_3_um_filter_34_18</strain>
    </source>
</reference>
<dbReference type="EMBL" id="MNYY01000083">
    <property type="protein sequence ID" value="OIP70529.1"/>
    <property type="molecule type" value="Genomic_DNA"/>
</dbReference>
<feature type="transmembrane region" description="Helical" evidence="1">
    <location>
        <begin position="20"/>
        <end position="40"/>
    </location>
</feature>
<reference evidence="2 5" key="1">
    <citation type="journal article" date="2016" name="Environ. Microbiol.">
        <title>Genomic resolution of a cold subsurface aquifer community provides metabolic insights for novel microbes adapted to high CO concentrations.</title>
        <authorList>
            <person name="Probst A.J."/>
            <person name="Castelle C.J."/>
            <person name="Singh A."/>
            <person name="Brown C.T."/>
            <person name="Anantharaman K."/>
            <person name="Sharon I."/>
            <person name="Hug L.A."/>
            <person name="Burstein D."/>
            <person name="Emerson J.B."/>
            <person name="Thomas B.C."/>
            <person name="Banfield J.F."/>
        </authorList>
    </citation>
    <scope>NUCLEOTIDE SEQUENCE [LARGE SCALE GENOMIC DNA]</scope>
    <source>
        <strain evidence="2">CG2_30_33_13</strain>
    </source>
</reference>
<dbReference type="Proteomes" id="UP000230646">
    <property type="component" value="Unassembled WGS sequence"/>
</dbReference>
<keyword evidence="1" id="KW-0472">Membrane</keyword>
<dbReference type="Proteomes" id="UP000231493">
    <property type="component" value="Unassembled WGS sequence"/>
</dbReference>
<dbReference type="EMBL" id="PFIP01000015">
    <property type="protein sequence ID" value="PIX35223.1"/>
    <property type="molecule type" value="Genomic_DNA"/>
</dbReference>
<evidence type="ECO:0000313" key="5">
    <source>
        <dbReference type="Proteomes" id="UP000182763"/>
    </source>
</evidence>
<evidence type="ECO:0000313" key="7">
    <source>
        <dbReference type="Proteomes" id="UP000231493"/>
    </source>
</evidence>
<comment type="caution">
    <text evidence="2">The sequence shown here is derived from an EMBL/GenBank/DDBJ whole genome shotgun (WGS) entry which is preliminary data.</text>
</comment>
<dbReference type="InterPro" id="IPR007060">
    <property type="entry name" value="FtsL/DivIC"/>
</dbReference>
<gene>
    <name evidence="2" type="ORF">AUK42_04140</name>
    <name evidence="4" type="ORF">COZ07_07530</name>
    <name evidence="3" type="ORF">COZ58_00735</name>
</gene>
<accession>A0A2M7KAR0</accession>
<evidence type="ECO:0000313" key="4">
    <source>
        <dbReference type="EMBL" id="PIY31908.1"/>
    </source>
</evidence>
<evidence type="ECO:0000313" key="3">
    <source>
        <dbReference type="EMBL" id="PIX35223.1"/>
    </source>
</evidence>
<keyword evidence="1" id="KW-0812">Transmembrane</keyword>
<evidence type="ECO:0000313" key="2">
    <source>
        <dbReference type="EMBL" id="OIP70529.1"/>
    </source>
</evidence>
<protein>
    <recommendedName>
        <fullName evidence="8">Cell division protein FtsL</fullName>
    </recommendedName>
</protein>
<name>A0A1J5GCS7_9BACT</name>
<evidence type="ECO:0000256" key="1">
    <source>
        <dbReference type="SAM" id="Phobius"/>
    </source>
</evidence>
<sequence length="147" mass="16886">MRSSNNIIISSNCEYKNMLAIYGSFLFLVFFITSIIIFYISNNIILTELGYKLIELENTKVMLEEQNRKLDLNVETLSALDRIEGVASNHLGMIRPKEVKYIVLNPTPQVSSREDIGVSSNNYEKEKYFWASLNLNKLDDLILGLLK</sequence>
<dbReference type="Proteomes" id="UP000182763">
    <property type="component" value="Unassembled WGS sequence"/>
</dbReference>
<organism evidence="2 5">
    <name type="scientific">Candidatus Infernicultor aquiphilus</name>
    <dbReference type="NCBI Taxonomy" id="1805029"/>
    <lineage>
        <taxon>Bacteria</taxon>
        <taxon>Pseudomonadati</taxon>
        <taxon>Atribacterota</taxon>
        <taxon>Candidatus Phoenicimicrobiia</taxon>
        <taxon>Candidatus Pheonicimicrobiales</taxon>
        <taxon>Candidatus Phoenicimicrobiaceae</taxon>
        <taxon>Candidatus Infernicultor</taxon>
    </lineage>
</organism>
<dbReference type="Pfam" id="PF04977">
    <property type="entry name" value="DivIC"/>
    <property type="match status" value="1"/>
</dbReference>